<dbReference type="AlphaFoldDB" id="A0A0D7F316"/>
<gene>
    <name evidence="1" type="ORF">OO17_04145</name>
</gene>
<dbReference type="EMBL" id="JXXE01000074">
    <property type="protein sequence ID" value="KIZ47483.1"/>
    <property type="molecule type" value="Genomic_DNA"/>
</dbReference>
<dbReference type="Proteomes" id="UP000032515">
    <property type="component" value="Unassembled WGS sequence"/>
</dbReference>
<dbReference type="PATRIC" id="fig|1076.23.peg.6391"/>
<reference evidence="1 2" key="1">
    <citation type="submission" date="2014-11" db="EMBL/GenBank/DDBJ databases">
        <title>Genomics and ecophysiology of heterotrophic nitrogen fixing bacteria isolated from estuarine surface water.</title>
        <authorList>
            <person name="Bentzon-Tilia M."/>
            <person name="Severin I."/>
            <person name="Hansen L.H."/>
            <person name="Riemann L."/>
        </authorList>
    </citation>
    <scope>NUCLEOTIDE SEQUENCE [LARGE SCALE GENOMIC DNA]</scope>
    <source>
        <strain evidence="1 2">BAL398</strain>
    </source>
</reference>
<evidence type="ECO:0000313" key="2">
    <source>
        <dbReference type="Proteomes" id="UP000032515"/>
    </source>
</evidence>
<sequence length="52" mass="5875">MIGWLGALLRVGRKLVVKTETQLYPEVMPKLAPRSRGRIVLTRDPDGVERCV</sequence>
<feature type="non-terminal residue" evidence="1">
    <location>
        <position position="52"/>
    </location>
</feature>
<accession>A0A0D7F316</accession>
<evidence type="ECO:0000313" key="1">
    <source>
        <dbReference type="EMBL" id="KIZ47483.1"/>
    </source>
</evidence>
<proteinExistence type="predicted"/>
<comment type="caution">
    <text evidence="1">The sequence shown here is derived from an EMBL/GenBank/DDBJ whole genome shotgun (WGS) entry which is preliminary data.</text>
</comment>
<name>A0A0D7F316_RHOPL</name>
<protein>
    <submittedName>
        <fullName evidence="1">NADH dehydrogenase</fullName>
    </submittedName>
</protein>
<organism evidence="1 2">
    <name type="scientific">Rhodopseudomonas palustris</name>
    <dbReference type="NCBI Taxonomy" id="1076"/>
    <lineage>
        <taxon>Bacteria</taxon>
        <taxon>Pseudomonadati</taxon>
        <taxon>Pseudomonadota</taxon>
        <taxon>Alphaproteobacteria</taxon>
        <taxon>Hyphomicrobiales</taxon>
        <taxon>Nitrobacteraceae</taxon>
        <taxon>Rhodopseudomonas</taxon>
    </lineage>
</organism>